<reference evidence="1" key="1">
    <citation type="submission" date="2021-12" db="EMBL/GenBank/DDBJ databases">
        <title>Discovery of the Pendulisporaceae a myxobacterial family with distinct sporulation behavior and unique specialized metabolism.</title>
        <authorList>
            <person name="Garcia R."/>
            <person name="Popoff A."/>
            <person name="Bader C.D."/>
            <person name="Loehr J."/>
            <person name="Walesch S."/>
            <person name="Walt C."/>
            <person name="Boldt J."/>
            <person name="Bunk B."/>
            <person name="Haeckl F.J.F.P.J."/>
            <person name="Gunesch A.P."/>
            <person name="Birkelbach J."/>
            <person name="Nuebel U."/>
            <person name="Pietschmann T."/>
            <person name="Bach T."/>
            <person name="Mueller R."/>
        </authorList>
    </citation>
    <scope>NUCLEOTIDE SEQUENCE</scope>
    <source>
        <strain evidence="1">MSr11367</strain>
    </source>
</reference>
<evidence type="ECO:0000313" key="1">
    <source>
        <dbReference type="EMBL" id="WXB02798.1"/>
    </source>
</evidence>
<proteinExistence type="predicted"/>
<protein>
    <recommendedName>
        <fullName evidence="3">Tetratricopeptide repeat protein</fullName>
    </recommendedName>
</protein>
<dbReference type="RefSeq" id="WP_394832424.1">
    <property type="nucleotide sequence ID" value="NZ_CP089983.1"/>
</dbReference>
<dbReference type="Gene3D" id="1.25.40.10">
    <property type="entry name" value="Tetratricopeptide repeat domain"/>
    <property type="match status" value="1"/>
</dbReference>
<gene>
    <name evidence="1" type="ORF">LVJ94_38535</name>
</gene>
<dbReference type="SUPFAM" id="SSF48452">
    <property type="entry name" value="TPR-like"/>
    <property type="match status" value="1"/>
</dbReference>
<sequence>MSMFFEYEMGNPAAIAALGREHQEHRTAWRPGSYFNHEIIPQSALYFAGITTREEYHHQRDTWLKVEASREPLVFKSKQWDTAYARPIRDQQDAREALAVLPEYLPLTSSAARALETDEAIGRAYLLVGDLENAERYLRRATRSCAALDNPFEHTWALLNYGKLLEQKGDVGGACNLYRQVVQRWSEGTTSQAAHARMTSLKCQVSPAKGPDASKH</sequence>
<dbReference type="EMBL" id="CP089983">
    <property type="protein sequence ID" value="WXB02798.1"/>
    <property type="molecule type" value="Genomic_DNA"/>
</dbReference>
<dbReference type="InterPro" id="IPR011990">
    <property type="entry name" value="TPR-like_helical_dom_sf"/>
</dbReference>
<name>A0ABZ2KVT3_9BACT</name>
<organism evidence="1 2">
    <name type="scientific">Pendulispora rubella</name>
    <dbReference type="NCBI Taxonomy" id="2741070"/>
    <lineage>
        <taxon>Bacteria</taxon>
        <taxon>Pseudomonadati</taxon>
        <taxon>Myxococcota</taxon>
        <taxon>Myxococcia</taxon>
        <taxon>Myxococcales</taxon>
        <taxon>Sorangiineae</taxon>
        <taxon>Pendulisporaceae</taxon>
        <taxon>Pendulispora</taxon>
    </lineage>
</organism>
<evidence type="ECO:0000313" key="2">
    <source>
        <dbReference type="Proteomes" id="UP001374803"/>
    </source>
</evidence>
<accession>A0ABZ2KVT3</accession>
<evidence type="ECO:0008006" key="3">
    <source>
        <dbReference type="Google" id="ProtNLM"/>
    </source>
</evidence>
<keyword evidence="2" id="KW-1185">Reference proteome</keyword>
<dbReference type="Proteomes" id="UP001374803">
    <property type="component" value="Chromosome"/>
</dbReference>